<feature type="signal peptide" evidence="7">
    <location>
        <begin position="1"/>
        <end position="19"/>
    </location>
</feature>
<dbReference type="GeneID" id="103604976"/>
<evidence type="ECO:0000256" key="2">
    <source>
        <dbReference type="ARBA" id="ARBA00009927"/>
    </source>
</evidence>
<evidence type="ECO:0000313" key="9">
    <source>
        <dbReference type="RefSeq" id="XP_008587781.1"/>
    </source>
</evidence>
<dbReference type="PANTHER" id="PTHR10547">
    <property type="entry name" value="SEMENOGELIN/SEMINAL VESICLE SECRETORY PROTEIN"/>
    <property type="match status" value="1"/>
</dbReference>
<feature type="region of interest" description="Disordered" evidence="6">
    <location>
        <begin position="41"/>
        <end position="111"/>
    </location>
</feature>
<evidence type="ECO:0000256" key="3">
    <source>
        <dbReference type="ARBA" id="ARBA00022525"/>
    </source>
</evidence>
<evidence type="ECO:0000256" key="5">
    <source>
        <dbReference type="ARBA" id="ARBA00022737"/>
    </source>
</evidence>
<dbReference type="Pfam" id="PF05474">
    <property type="entry name" value="Semenogelin"/>
    <property type="match status" value="1"/>
</dbReference>
<proteinExistence type="inferred from homology"/>
<evidence type="ECO:0000313" key="8">
    <source>
        <dbReference type="Proteomes" id="UP000694923"/>
    </source>
</evidence>
<comment type="subcellular location">
    <subcellularLocation>
        <location evidence="1">Secreted</location>
    </subcellularLocation>
</comment>
<organism evidence="8 9">
    <name type="scientific">Galeopterus variegatus</name>
    <name type="common">Malayan flying lemur</name>
    <name type="synonym">Cynocephalus variegatus</name>
    <dbReference type="NCBI Taxonomy" id="482537"/>
    <lineage>
        <taxon>Eukaryota</taxon>
        <taxon>Metazoa</taxon>
        <taxon>Chordata</taxon>
        <taxon>Craniata</taxon>
        <taxon>Vertebrata</taxon>
        <taxon>Euteleostomi</taxon>
        <taxon>Mammalia</taxon>
        <taxon>Eutheria</taxon>
        <taxon>Euarchontoglires</taxon>
        <taxon>Dermoptera</taxon>
        <taxon>Cynocephalidae</taxon>
        <taxon>Galeopterus</taxon>
    </lineage>
</organism>
<evidence type="ECO:0000256" key="7">
    <source>
        <dbReference type="SAM" id="SignalP"/>
    </source>
</evidence>
<accession>A0ABM0S4J0</accession>
<name>A0ABM0S4J0_GALVR</name>
<evidence type="ECO:0000256" key="1">
    <source>
        <dbReference type="ARBA" id="ARBA00004613"/>
    </source>
</evidence>
<comment type="similarity">
    <text evidence="2">Belongs to the semenogelin family.</text>
</comment>
<keyword evidence="3" id="KW-0964">Secreted</keyword>
<protein>
    <submittedName>
        <fullName evidence="9">Semenogelin-2-like</fullName>
    </submittedName>
</protein>
<feature type="chain" id="PRO_5046689770" evidence="7">
    <location>
        <begin position="20"/>
        <end position="149"/>
    </location>
</feature>
<keyword evidence="8" id="KW-1185">Reference proteome</keyword>
<feature type="compositionally biased region" description="Polar residues" evidence="6">
    <location>
        <begin position="67"/>
        <end position="87"/>
    </location>
</feature>
<dbReference type="Proteomes" id="UP000694923">
    <property type="component" value="Unplaced"/>
</dbReference>
<keyword evidence="4 7" id="KW-0732">Signal</keyword>
<dbReference type="PANTHER" id="PTHR10547:SF8">
    <property type="match status" value="1"/>
</dbReference>
<dbReference type="InterPro" id="IPR008836">
    <property type="entry name" value="Semenogelin"/>
</dbReference>
<evidence type="ECO:0000256" key="6">
    <source>
        <dbReference type="SAM" id="MobiDB-lite"/>
    </source>
</evidence>
<gene>
    <name evidence="9" type="primary">LOC103604976</name>
</gene>
<keyword evidence="5" id="KW-0677">Repeat</keyword>
<evidence type="ECO:0000256" key="4">
    <source>
        <dbReference type="ARBA" id="ARBA00022729"/>
    </source>
</evidence>
<reference evidence="9" key="1">
    <citation type="submission" date="2025-08" db="UniProtKB">
        <authorList>
            <consortium name="RefSeq"/>
        </authorList>
    </citation>
    <scope>IDENTIFICATION</scope>
</reference>
<dbReference type="RefSeq" id="XP_008587781.1">
    <property type="nucleotide sequence ID" value="XM_008589559.1"/>
</dbReference>
<feature type="compositionally biased region" description="Polar residues" evidence="6">
    <location>
        <begin position="47"/>
        <end position="58"/>
    </location>
</feature>
<sequence>MKPSIFFVLSLLLILEKQAAVIGQHDQCQESVLIQTKQPAYDEDENQTQSLDQDQGHGQNEDGIPDQYSSTQEGPLIQEKQSTQGDASQGKHHVLTINQGGGDGYSLTQNPNQDQWLGQYAREQVSPHLSEVCEVSEMQTPTWSQIFDQ</sequence>